<dbReference type="RefSeq" id="WP_072880976.1">
    <property type="nucleotide sequence ID" value="NZ_FQVT01000013.1"/>
</dbReference>
<evidence type="ECO:0000313" key="7">
    <source>
        <dbReference type="Proteomes" id="UP000183945"/>
    </source>
</evidence>
<proteinExistence type="inferred from homology"/>
<dbReference type="OrthoDB" id="9772924at2"/>
<dbReference type="Pfam" id="PF00496">
    <property type="entry name" value="SBP_bac_5"/>
    <property type="match status" value="1"/>
</dbReference>
<dbReference type="InterPro" id="IPR039424">
    <property type="entry name" value="SBP_5"/>
</dbReference>
<feature type="domain" description="Solute-binding protein family 5" evidence="5">
    <location>
        <begin position="75"/>
        <end position="420"/>
    </location>
</feature>
<evidence type="ECO:0000313" key="6">
    <source>
        <dbReference type="EMBL" id="SHG47611.1"/>
    </source>
</evidence>
<keyword evidence="7" id="KW-1185">Reference proteome</keyword>
<dbReference type="PANTHER" id="PTHR30290:SF9">
    <property type="entry name" value="OLIGOPEPTIDE-BINDING PROTEIN APPA"/>
    <property type="match status" value="1"/>
</dbReference>
<evidence type="ECO:0000256" key="1">
    <source>
        <dbReference type="ARBA" id="ARBA00005695"/>
    </source>
</evidence>
<dbReference type="PANTHER" id="PTHR30290">
    <property type="entry name" value="PERIPLASMIC BINDING COMPONENT OF ABC TRANSPORTER"/>
    <property type="match status" value="1"/>
</dbReference>
<feature type="chain" id="PRO_5012544888" evidence="4">
    <location>
        <begin position="23"/>
        <end position="528"/>
    </location>
</feature>
<accession>A0A1M5K4G6</accession>
<evidence type="ECO:0000259" key="5">
    <source>
        <dbReference type="Pfam" id="PF00496"/>
    </source>
</evidence>
<dbReference type="GO" id="GO:0015833">
    <property type="term" value="P:peptide transport"/>
    <property type="evidence" value="ECO:0007669"/>
    <property type="project" value="TreeGrafter"/>
</dbReference>
<gene>
    <name evidence="6" type="ORF">SAMN05444483_11340</name>
</gene>
<dbReference type="STRING" id="1073325.SAMN05444483_11340"/>
<evidence type="ECO:0000256" key="3">
    <source>
        <dbReference type="ARBA" id="ARBA00022729"/>
    </source>
</evidence>
<dbReference type="Gene3D" id="3.10.105.10">
    <property type="entry name" value="Dipeptide-binding Protein, Domain 3"/>
    <property type="match status" value="1"/>
</dbReference>
<reference evidence="7" key="1">
    <citation type="submission" date="2016-11" db="EMBL/GenBank/DDBJ databases">
        <authorList>
            <person name="Varghese N."/>
            <person name="Submissions S."/>
        </authorList>
    </citation>
    <scope>NUCLEOTIDE SEQUENCE [LARGE SCALE GENOMIC DNA]</scope>
    <source>
        <strain evidence="7">DSM 24579</strain>
    </source>
</reference>
<dbReference type="PROSITE" id="PS51257">
    <property type="entry name" value="PROKAR_LIPOPROTEIN"/>
    <property type="match status" value="1"/>
</dbReference>
<organism evidence="6 7">
    <name type="scientific">Salegentibacter echinorum</name>
    <dbReference type="NCBI Taxonomy" id="1073325"/>
    <lineage>
        <taxon>Bacteria</taxon>
        <taxon>Pseudomonadati</taxon>
        <taxon>Bacteroidota</taxon>
        <taxon>Flavobacteriia</taxon>
        <taxon>Flavobacteriales</taxon>
        <taxon>Flavobacteriaceae</taxon>
        <taxon>Salegentibacter</taxon>
    </lineage>
</organism>
<keyword evidence="2" id="KW-0813">Transport</keyword>
<dbReference type="Gene3D" id="3.40.190.10">
    <property type="entry name" value="Periplasmic binding protein-like II"/>
    <property type="match status" value="1"/>
</dbReference>
<dbReference type="GO" id="GO:0043190">
    <property type="term" value="C:ATP-binding cassette (ABC) transporter complex"/>
    <property type="evidence" value="ECO:0007669"/>
    <property type="project" value="InterPro"/>
</dbReference>
<keyword evidence="3 4" id="KW-0732">Signal</keyword>
<dbReference type="CDD" id="cd08518">
    <property type="entry name" value="PBP2_NikA_DppA_OppA_like_19"/>
    <property type="match status" value="1"/>
</dbReference>
<dbReference type="PIRSF" id="PIRSF002741">
    <property type="entry name" value="MppA"/>
    <property type="match status" value="1"/>
</dbReference>
<dbReference type="GO" id="GO:1904680">
    <property type="term" value="F:peptide transmembrane transporter activity"/>
    <property type="evidence" value="ECO:0007669"/>
    <property type="project" value="TreeGrafter"/>
</dbReference>
<evidence type="ECO:0000256" key="2">
    <source>
        <dbReference type="ARBA" id="ARBA00022448"/>
    </source>
</evidence>
<dbReference type="SUPFAM" id="SSF53850">
    <property type="entry name" value="Periplasmic binding protein-like II"/>
    <property type="match status" value="1"/>
</dbReference>
<dbReference type="AlphaFoldDB" id="A0A1M5K4G6"/>
<dbReference type="InterPro" id="IPR030678">
    <property type="entry name" value="Peptide/Ni-bd"/>
</dbReference>
<dbReference type="EMBL" id="FQVT01000013">
    <property type="protein sequence ID" value="SHG47611.1"/>
    <property type="molecule type" value="Genomic_DNA"/>
</dbReference>
<feature type="signal peptide" evidence="4">
    <location>
        <begin position="1"/>
        <end position="22"/>
    </location>
</feature>
<dbReference type="GO" id="GO:0030288">
    <property type="term" value="C:outer membrane-bounded periplasmic space"/>
    <property type="evidence" value="ECO:0007669"/>
    <property type="project" value="UniProtKB-ARBA"/>
</dbReference>
<comment type="similarity">
    <text evidence="1">Belongs to the bacterial solute-binding protein 5 family.</text>
</comment>
<dbReference type="InterPro" id="IPR000914">
    <property type="entry name" value="SBP_5_dom"/>
</dbReference>
<sequence>MKIHFKNILIAFTIGLLSTSCAQDKKTHKSKSDELVLAIGGEPDNGFDPTTGWGQYGSPLFQSTLLKYDKDLKIDKDLATNYSLSDNGLEWEIEIRDSIKFSDGKPLTANDVIFTFRTAKESNSVVDLTNLKKIEKINNHKIKFYLKKRNSTFVYYLATLGIVPRHAYNSDYNENPIGSGPYQMVEWNKGQQLIVKRNPYYYGDKSYFKKLSFLFLSEDAAIAAAKSGDVDVVSVSSTFANNKVDGMKLVNIESVDNRGVVLPYVKNEGENIEGAPIGNDVTSDIAIRKAMNIAVDRKKLVEGVLNGYGTPAYTIADHLPWWNPDTHFKDGRLNEAKSILNEAGWIENKNGIREKNGLKAKFDLYYPSNDQTRQSLSIAFADMMQALGIEIKTKGKSWNVLDQALHANAIMFGLGSYTPLELYNAFSTNTQGQGLKNINYYANPTVDAYFKKALEASSQEEAMEYWKKAQWDGKTGFTYKGDAPIVWLVNIDHLYFVANKLNIGKQKIHPHGHGWPITDQIETWHWED</sequence>
<name>A0A1M5K4G6_SALEC</name>
<evidence type="ECO:0000256" key="4">
    <source>
        <dbReference type="SAM" id="SignalP"/>
    </source>
</evidence>
<protein>
    <submittedName>
        <fullName evidence="6">Peptide/nickel transport system substrate-binding protein</fullName>
    </submittedName>
</protein>
<dbReference type="Proteomes" id="UP000183945">
    <property type="component" value="Unassembled WGS sequence"/>
</dbReference>